<dbReference type="PANTHER" id="PTHR44825">
    <property type="match status" value="1"/>
</dbReference>
<evidence type="ECO:0000259" key="2">
    <source>
        <dbReference type="PROSITE" id="PS50076"/>
    </source>
</evidence>
<dbReference type="InterPro" id="IPR052763">
    <property type="entry name" value="DnaJ_C4"/>
</dbReference>
<evidence type="ECO:0000313" key="4">
    <source>
        <dbReference type="RefSeq" id="XP_026493980.1"/>
    </source>
</evidence>
<dbReference type="SUPFAM" id="SSF46565">
    <property type="entry name" value="Chaperone J-domain"/>
    <property type="match status" value="1"/>
</dbReference>
<keyword evidence="3" id="KW-1185">Reference proteome</keyword>
<dbReference type="CDD" id="cd06257">
    <property type="entry name" value="DnaJ"/>
    <property type="match status" value="1"/>
</dbReference>
<dbReference type="PANTHER" id="PTHR44825:SF1">
    <property type="entry name" value="DNAJ HOMOLOG SUBFAMILY C MEMBER 4"/>
    <property type="match status" value="1"/>
</dbReference>
<organism evidence="3 4">
    <name type="scientific">Vanessa tameamea</name>
    <name type="common">Kamehameha butterfly</name>
    <dbReference type="NCBI Taxonomy" id="334116"/>
    <lineage>
        <taxon>Eukaryota</taxon>
        <taxon>Metazoa</taxon>
        <taxon>Ecdysozoa</taxon>
        <taxon>Arthropoda</taxon>
        <taxon>Hexapoda</taxon>
        <taxon>Insecta</taxon>
        <taxon>Pterygota</taxon>
        <taxon>Neoptera</taxon>
        <taxon>Endopterygota</taxon>
        <taxon>Lepidoptera</taxon>
        <taxon>Glossata</taxon>
        <taxon>Ditrysia</taxon>
        <taxon>Papilionoidea</taxon>
        <taxon>Nymphalidae</taxon>
        <taxon>Nymphalinae</taxon>
        <taxon>Vanessa</taxon>
    </lineage>
</organism>
<evidence type="ECO:0000313" key="3">
    <source>
        <dbReference type="Proteomes" id="UP001652626"/>
    </source>
</evidence>
<dbReference type="InterPro" id="IPR001623">
    <property type="entry name" value="DnaJ_domain"/>
</dbReference>
<dbReference type="InterPro" id="IPR036869">
    <property type="entry name" value="J_dom_sf"/>
</dbReference>
<dbReference type="SMART" id="SM00271">
    <property type="entry name" value="DnaJ"/>
    <property type="match status" value="1"/>
</dbReference>
<evidence type="ECO:0000256" key="1">
    <source>
        <dbReference type="SAM" id="Phobius"/>
    </source>
</evidence>
<feature type="transmembrane region" description="Helical" evidence="1">
    <location>
        <begin position="144"/>
        <end position="163"/>
    </location>
</feature>
<accession>A0A8B8IAD4</accession>
<dbReference type="RefSeq" id="XP_026493980.1">
    <property type="nucleotide sequence ID" value="XM_026638195.2"/>
</dbReference>
<keyword evidence="1" id="KW-1133">Transmembrane helix</keyword>
<sequence>MYFIKRNTFFDSAYKFVRLYSSSKKTHYEVLNLQKNCTDKDIKNAFIQMSKEYHPDKNKNEKAQENFVRIVEAYNVLGKPSSRAQYDQISHLDNQNTYSYVYKTHTPYNWRTTYNGQSNYQNYNEKTNSYYGVKGWKKMSNTDLILICFGIAVVGVILQVVIIRESYHIHRKKNDDKSIKLAEELEKVRATARGKTRDMQTQVLLDKIVTAANPSVATASLGQTLADDKK</sequence>
<dbReference type="OrthoDB" id="445556at2759"/>
<dbReference type="Pfam" id="PF00226">
    <property type="entry name" value="DnaJ"/>
    <property type="match status" value="1"/>
</dbReference>
<keyword evidence="1" id="KW-0812">Transmembrane</keyword>
<name>A0A8B8IAD4_VANTA</name>
<gene>
    <name evidence="4" type="primary">Dnaj-60</name>
</gene>
<dbReference type="PRINTS" id="PR00625">
    <property type="entry name" value="JDOMAIN"/>
</dbReference>
<dbReference type="Gene3D" id="1.10.287.110">
    <property type="entry name" value="DnaJ domain"/>
    <property type="match status" value="1"/>
</dbReference>
<keyword evidence="1" id="KW-0472">Membrane</keyword>
<dbReference type="OMA" id="KHAEFQE"/>
<feature type="domain" description="J" evidence="2">
    <location>
        <begin position="26"/>
        <end position="90"/>
    </location>
</feature>
<dbReference type="AlphaFoldDB" id="A0A8B8IAD4"/>
<reference evidence="4" key="1">
    <citation type="submission" date="2025-08" db="UniProtKB">
        <authorList>
            <consortium name="RefSeq"/>
        </authorList>
    </citation>
    <scope>IDENTIFICATION</scope>
    <source>
        <tissue evidence="4">Whole body</tissue>
    </source>
</reference>
<dbReference type="Proteomes" id="UP001652626">
    <property type="component" value="Chromosome 15"/>
</dbReference>
<protein>
    <submittedName>
        <fullName evidence="4">DnaJ-like protein 60</fullName>
    </submittedName>
</protein>
<proteinExistence type="predicted"/>
<dbReference type="PROSITE" id="PS50076">
    <property type="entry name" value="DNAJ_2"/>
    <property type="match status" value="1"/>
</dbReference>